<proteinExistence type="predicted"/>
<gene>
    <name evidence="2" type="ORF">F8154_09600</name>
</gene>
<dbReference type="Proteomes" id="UP000432715">
    <property type="component" value="Unassembled WGS sequence"/>
</dbReference>
<dbReference type="AlphaFoldDB" id="A0A6I0EXT5"/>
<keyword evidence="1" id="KW-0472">Membrane</keyword>
<dbReference type="RefSeq" id="WP_151861404.1">
    <property type="nucleotide sequence ID" value="NZ_WBZC01000032.1"/>
</dbReference>
<comment type="caution">
    <text evidence="2">The sequence shown here is derived from an EMBL/GenBank/DDBJ whole genome shotgun (WGS) entry which is preliminary data.</text>
</comment>
<feature type="transmembrane region" description="Helical" evidence="1">
    <location>
        <begin position="6"/>
        <end position="22"/>
    </location>
</feature>
<evidence type="ECO:0000256" key="1">
    <source>
        <dbReference type="SAM" id="Phobius"/>
    </source>
</evidence>
<organism evidence="2 3">
    <name type="scientific">Alkaliphilus pronyensis</name>
    <dbReference type="NCBI Taxonomy" id="1482732"/>
    <lineage>
        <taxon>Bacteria</taxon>
        <taxon>Bacillati</taxon>
        <taxon>Bacillota</taxon>
        <taxon>Clostridia</taxon>
        <taxon>Peptostreptococcales</taxon>
        <taxon>Natronincolaceae</taxon>
        <taxon>Alkaliphilus</taxon>
    </lineage>
</organism>
<protein>
    <submittedName>
        <fullName evidence="2">Uncharacterized protein</fullName>
    </submittedName>
</protein>
<keyword evidence="1" id="KW-1133">Transmembrane helix</keyword>
<keyword evidence="3" id="KW-1185">Reference proteome</keyword>
<sequence length="165" mass="19370">MNKKIFFLLIPILLILIGYYCINKLVEGDFEFEKGLHYVNIENNKIYYLGYNLKWNGVINPTIEDIEIYKDKDNKQCSNGVDIFIDTKKALVSLAEDAYIVSEGNLVNLVAPQNYPLEDKKCKVVIKIDTKYKEELKEITRIHVTYNVLWEKRTQSFDIAFFKDE</sequence>
<evidence type="ECO:0000313" key="2">
    <source>
        <dbReference type="EMBL" id="KAB3534081.1"/>
    </source>
</evidence>
<dbReference type="EMBL" id="WBZC01000032">
    <property type="protein sequence ID" value="KAB3534081.1"/>
    <property type="molecule type" value="Genomic_DNA"/>
</dbReference>
<accession>A0A6I0EXT5</accession>
<evidence type="ECO:0000313" key="3">
    <source>
        <dbReference type="Proteomes" id="UP000432715"/>
    </source>
</evidence>
<keyword evidence="1" id="KW-0812">Transmembrane</keyword>
<reference evidence="2 3" key="1">
    <citation type="submission" date="2019-10" db="EMBL/GenBank/DDBJ databases">
        <title>Alkaliphilus serpentinus sp. nov. and Alkaliphilus pronyensis sp. nov., two novel anaerobic alkaliphilic species isolated from the serpentinized-hosted hydrothermal field of the Prony Bay (New Caledonia).</title>
        <authorList>
            <person name="Postec A."/>
        </authorList>
    </citation>
    <scope>NUCLEOTIDE SEQUENCE [LARGE SCALE GENOMIC DNA]</scope>
    <source>
        <strain evidence="2 3">LacV</strain>
    </source>
</reference>
<name>A0A6I0EXT5_9FIRM</name>
<dbReference type="OrthoDB" id="2085682at2"/>